<dbReference type="Pfam" id="PF16901">
    <property type="entry name" value="DAO_C"/>
    <property type="match status" value="1"/>
</dbReference>
<feature type="domain" description="Alpha-glycerophosphate oxidase C-terminal" evidence="5">
    <location>
        <begin position="141"/>
        <end position="263"/>
    </location>
</feature>
<dbReference type="InterPro" id="IPR000447">
    <property type="entry name" value="G3P_DH_FAD-dep"/>
</dbReference>
<accession>C8PBA0</accession>
<protein>
    <recommendedName>
        <fullName evidence="5">Alpha-glycerophosphate oxidase C-terminal domain-containing protein</fullName>
    </recommendedName>
</protein>
<dbReference type="InterPro" id="IPR038299">
    <property type="entry name" value="DAO_C_sf"/>
</dbReference>
<proteinExistence type="predicted"/>
<reference evidence="6 7" key="1">
    <citation type="submission" date="2009-09" db="EMBL/GenBank/DDBJ databases">
        <authorList>
            <person name="Qin X."/>
            <person name="Bachman B."/>
            <person name="Battles P."/>
            <person name="Bell A."/>
            <person name="Bess C."/>
            <person name="Bickham C."/>
            <person name="Chaboub L."/>
            <person name="Chen D."/>
            <person name="Coyle M."/>
            <person name="Deiros D.R."/>
            <person name="Dinh H."/>
            <person name="Forbes L."/>
            <person name="Fowler G."/>
            <person name="Francisco L."/>
            <person name="Fu Q."/>
            <person name="Gubbala S."/>
            <person name="Hale W."/>
            <person name="Han Y."/>
            <person name="Hemphill L."/>
            <person name="Highlander S.K."/>
            <person name="Hirani K."/>
            <person name="Hogues M."/>
            <person name="Jackson L."/>
            <person name="Jakkamsetti A."/>
            <person name="Javaid M."/>
            <person name="Jiang H."/>
            <person name="Korchina V."/>
            <person name="Kovar C."/>
            <person name="Lara F."/>
            <person name="Lee S."/>
            <person name="Mata R."/>
            <person name="Mathew T."/>
            <person name="Moen C."/>
            <person name="Morales K."/>
            <person name="Munidasa M."/>
            <person name="Nazareth L."/>
            <person name="Ngo R."/>
            <person name="Nguyen L."/>
            <person name="Okwuonu G."/>
            <person name="Ongeri F."/>
            <person name="Patil S."/>
            <person name="Petrosino J."/>
            <person name="Pham C."/>
            <person name="Pham P."/>
            <person name="Pu L.-L."/>
            <person name="Puazo M."/>
            <person name="Raj R."/>
            <person name="Reid J."/>
            <person name="Rouhana J."/>
            <person name="Saada N."/>
            <person name="Shang Y."/>
            <person name="Simmons D."/>
            <person name="Thornton R."/>
            <person name="Warren J."/>
            <person name="Weissenberger G."/>
            <person name="Zhang J."/>
            <person name="Zhang L."/>
            <person name="Zhou C."/>
            <person name="Zhu D."/>
            <person name="Muzny D."/>
            <person name="Worley K."/>
            <person name="Gibbs R."/>
        </authorList>
    </citation>
    <scope>NUCLEOTIDE SEQUENCE [LARGE SCALE GENOMIC DNA]</scope>
    <source>
        <strain evidence="6 7">DSM 13335</strain>
    </source>
</reference>
<keyword evidence="3" id="KW-0274">FAD</keyword>
<evidence type="ECO:0000256" key="1">
    <source>
        <dbReference type="ARBA" id="ARBA00022630"/>
    </source>
</evidence>
<name>C8PBA0_9LACO</name>
<dbReference type="PATRIC" id="fig|525328.13.peg.736"/>
<dbReference type="AlphaFoldDB" id="C8PBA0"/>
<sequence length="286" mass="32186">MNNRFPKANITLDDIESSWAGLRPLIAGNAASDYNGGDNGKISDDSFNGLIDTVQSYLKKDKTRDDVEKAITNLQGSLSEKELSPSEVSRGSSLEQDDNGLITLAGGKITDYRKMAAGAMELIIKLLAENYDKHYQLINSKTYPVSGGEINPNDIESAFDAYAQMGVTRGLEREDAYYLASFFGSNAPQVYAYVDKVPAVEGMSLAETVMLFYSLDNECVLTPNDYFLRRTNYMLFMRDKMDRLIDPVLNIMQEYFGWSDEEKQNHMDHLQKALYDNDLIALKEHK</sequence>
<evidence type="ECO:0000313" key="6">
    <source>
        <dbReference type="EMBL" id="EEW52049.1"/>
    </source>
</evidence>
<dbReference type="InterPro" id="IPR036188">
    <property type="entry name" value="FAD/NAD-bd_sf"/>
</dbReference>
<evidence type="ECO:0000259" key="5">
    <source>
        <dbReference type="Pfam" id="PF16901"/>
    </source>
</evidence>
<dbReference type="GO" id="GO:0006071">
    <property type="term" value="P:glycerol metabolic process"/>
    <property type="evidence" value="ECO:0007669"/>
    <property type="project" value="UniProtKB-KW"/>
</dbReference>
<comment type="caution">
    <text evidence="6">The sequence shown here is derived from an EMBL/GenBank/DDBJ whole genome shotgun (WGS) entry which is preliminary data.</text>
</comment>
<evidence type="ECO:0000256" key="3">
    <source>
        <dbReference type="ARBA" id="ARBA00022827"/>
    </source>
</evidence>
<keyword evidence="4" id="KW-0560">Oxidoreductase</keyword>
<evidence type="ECO:0000256" key="2">
    <source>
        <dbReference type="ARBA" id="ARBA00022798"/>
    </source>
</evidence>
<dbReference type="PANTHER" id="PTHR11985:SF35">
    <property type="entry name" value="ANAEROBIC GLYCEROL-3-PHOSPHATE DEHYDROGENASE SUBUNIT A"/>
    <property type="match status" value="1"/>
</dbReference>
<dbReference type="PANTHER" id="PTHR11985">
    <property type="entry name" value="GLYCEROL-3-PHOSPHATE DEHYDROGENASE"/>
    <property type="match status" value="1"/>
</dbReference>
<keyword evidence="1" id="KW-0285">Flavoprotein</keyword>
<evidence type="ECO:0000256" key="4">
    <source>
        <dbReference type="ARBA" id="ARBA00023002"/>
    </source>
</evidence>
<dbReference type="Gene3D" id="1.10.8.870">
    <property type="entry name" value="Alpha-glycerophosphate oxidase, cap domain"/>
    <property type="match status" value="1"/>
</dbReference>
<dbReference type="HOGENOM" id="CLU_911886_0_0_9"/>
<gene>
    <name evidence="6" type="ORF">HMPREF0520_0370</name>
</gene>
<organism evidence="6 7">
    <name type="scientific">Lactobacillus iners DSM 13335</name>
    <dbReference type="NCBI Taxonomy" id="525328"/>
    <lineage>
        <taxon>Bacteria</taxon>
        <taxon>Bacillati</taxon>
        <taxon>Bacillota</taxon>
        <taxon>Bacilli</taxon>
        <taxon>Lactobacillales</taxon>
        <taxon>Lactobacillaceae</taxon>
        <taxon>Lactobacillus</taxon>
    </lineage>
</organism>
<keyword evidence="2" id="KW-0319">Glycerol metabolism</keyword>
<keyword evidence="7" id="KW-1185">Reference proteome</keyword>
<dbReference type="GO" id="GO:0046168">
    <property type="term" value="P:glycerol-3-phosphate catabolic process"/>
    <property type="evidence" value="ECO:0007669"/>
    <property type="project" value="TreeGrafter"/>
</dbReference>
<dbReference type="GO" id="GO:0004368">
    <property type="term" value="F:glycerol-3-phosphate dehydrogenase (quinone) activity"/>
    <property type="evidence" value="ECO:0007669"/>
    <property type="project" value="InterPro"/>
</dbReference>
<dbReference type="InterPro" id="IPR031656">
    <property type="entry name" value="DAO_C"/>
</dbReference>
<dbReference type="EMBL" id="ACLN01000004">
    <property type="protein sequence ID" value="EEW52049.1"/>
    <property type="molecule type" value="Genomic_DNA"/>
</dbReference>
<dbReference type="Gene3D" id="3.50.50.60">
    <property type="entry name" value="FAD/NAD(P)-binding domain"/>
    <property type="match status" value="1"/>
</dbReference>
<evidence type="ECO:0000313" key="7">
    <source>
        <dbReference type="Proteomes" id="UP000004115"/>
    </source>
</evidence>
<dbReference type="Proteomes" id="UP000004115">
    <property type="component" value="Unassembled WGS sequence"/>
</dbReference>